<evidence type="ECO:0000313" key="3">
    <source>
        <dbReference type="Proteomes" id="UP001160148"/>
    </source>
</evidence>
<accession>A0AAV0X2L5</accession>
<reference evidence="2 3" key="1">
    <citation type="submission" date="2023-01" db="EMBL/GenBank/DDBJ databases">
        <authorList>
            <person name="Whitehead M."/>
        </authorList>
    </citation>
    <scope>NUCLEOTIDE SEQUENCE [LARGE SCALE GENOMIC DNA]</scope>
</reference>
<evidence type="ECO:0000256" key="1">
    <source>
        <dbReference type="SAM" id="MobiDB-lite"/>
    </source>
</evidence>
<dbReference type="AlphaFoldDB" id="A0AAV0X2L5"/>
<gene>
    <name evidence="2" type="ORF">MEUPH1_LOCUS17507</name>
</gene>
<proteinExistence type="predicted"/>
<sequence length="108" mass="11902">MSRRDRRLPQTISENSEDCSEPSCRRNDVSSGIVYQTVSYDADDEKSSGSSLPTREPHPPLQSPPRKKIALKRKKPVKPASAAVVEDTDQLAVDSSVTLVTNHKKSVL</sequence>
<comment type="caution">
    <text evidence="2">The sequence shown here is derived from an EMBL/GenBank/DDBJ whole genome shotgun (WGS) entry which is preliminary data.</text>
</comment>
<feature type="compositionally biased region" description="Polar residues" evidence="1">
    <location>
        <begin position="29"/>
        <end position="39"/>
    </location>
</feature>
<protein>
    <submittedName>
        <fullName evidence="2">Uncharacterized protein</fullName>
    </submittedName>
</protein>
<dbReference type="Proteomes" id="UP001160148">
    <property type="component" value="Unassembled WGS sequence"/>
</dbReference>
<name>A0AAV0X2L5_9HEMI</name>
<evidence type="ECO:0000313" key="2">
    <source>
        <dbReference type="EMBL" id="CAI6362440.1"/>
    </source>
</evidence>
<keyword evidence="3" id="KW-1185">Reference proteome</keyword>
<organism evidence="2 3">
    <name type="scientific">Macrosiphum euphorbiae</name>
    <name type="common">potato aphid</name>
    <dbReference type="NCBI Taxonomy" id="13131"/>
    <lineage>
        <taxon>Eukaryota</taxon>
        <taxon>Metazoa</taxon>
        <taxon>Ecdysozoa</taxon>
        <taxon>Arthropoda</taxon>
        <taxon>Hexapoda</taxon>
        <taxon>Insecta</taxon>
        <taxon>Pterygota</taxon>
        <taxon>Neoptera</taxon>
        <taxon>Paraneoptera</taxon>
        <taxon>Hemiptera</taxon>
        <taxon>Sternorrhyncha</taxon>
        <taxon>Aphidomorpha</taxon>
        <taxon>Aphidoidea</taxon>
        <taxon>Aphididae</taxon>
        <taxon>Macrosiphini</taxon>
        <taxon>Macrosiphum</taxon>
    </lineage>
</organism>
<feature type="compositionally biased region" description="Basic residues" evidence="1">
    <location>
        <begin position="65"/>
        <end position="77"/>
    </location>
</feature>
<dbReference type="EMBL" id="CARXXK010000003">
    <property type="protein sequence ID" value="CAI6362440.1"/>
    <property type="molecule type" value="Genomic_DNA"/>
</dbReference>
<feature type="region of interest" description="Disordered" evidence="1">
    <location>
        <begin position="1"/>
        <end position="81"/>
    </location>
</feature>